<accession>A0A0N4WJD1</accession>
<proteinExistence type="predicted"/>
<dbReference type="AlphaFoldDB" id="A0A0N4WJD1"/>
<reference evidence="1" key="1">
    <citation type="submission" date="2017-02" db="UniProtKB">
        <authorList>
            <consortium name="WormBaseParasite"/>
        </authorList>
    </citation>
    <scope>IDENTIFICATION</scope>
</reference>
<organism evidence="1">
    <name type="scientific">Haemonchus placei</name>
    <name type="common">Barber's pole worm</name>
    <dbReference type="NCBI Taxonomy" id="6290"/>
    <lineage>
        <taxon>Eukaryota</taxon>
        <taxon>Metazoa</taxon>
        <taxon>Ecdysozoa</taxon>
        <taxon>Nematoda</taxon>
        <taxon>Chromadorea</taxon>
        <taxon>Rhabditida</taxon>
        <taxon>Rhabditina</taxon>
        <taxon>Rhabditomorpha</taxon>
        <taxon>Strongyloidea</taxon>
        <taxon>Trichostrongylidae</taxon>
        <taxon>Haemonchus</taxon>
    </lineage>
</organism>
<protein>
    <submittedName>
        <fullName evidence="1">Somatostatin domain-containing protein</fullName>
    </submittedName>
</protein>
<name>A0A0N4WJD1_HAEPC</name>
<sequence length="33" mass="3605">LSSEGTADSDEVAAGCRKLRARHNCSSWLSFFC</sequence>
<evidence type="ECO:0000313" key="1">
    <source>
        <dbReference type="WBParaSite" id="HPLM_0001111501-mRNA-1"/>
    </source>
</evidence>
<dbReference type="WBParaSite" id="HPLM_0001111501-mRNA-1">
    <property type="protein sequence ID" value="HPLM_0001111501-mRNA-1"/>
    <property type="gene ID" value="HPLM_0001111501"/>
</dbReference>